<sequence length="46" mass="5004">MVAPMLSSALWNAPRASGSSIWLARVSIESTHQTPNHNDVIYPHCG</sequence>
<proteinExistence type="predicted"/>
<reference evidence="1 2" key="1">
    <citation type="journal article" date="2013" name="Genome Announc.">
        <title>Complete Genome Sequence of Mycobacterium massiliense Clinical Strain Asan 50594, Belonging to the Type II Genotype.</title>
        <authorList>
            <person name="Kim B.J."/>
            <person name="Kim B.R."/>
            <person name="Hong S.H."/>
            <person name="Seok S.H."/>
            <person name="Kook Y.H."/>
            <person name="Kim B.J."/>
        </authorList>
    </citation>
    <scope>NUCLEOTIDE SEQUENCE [LARGE SCALE GENOMIC DNA]</scope>
    <source>
        <strain evidence="1 2">50594</strain>
    </source>
</reference>
<dbReference type="KEGG" id="mabb:MASS_0029"/>
<evidence type="ECO:0000313" key="1">
    <source>
        <dbReference type="EMBL" id="AGM26631.1"/>
    </source>
</evidence>
<name>A0AB33A4C8_9MYCO</name>
<gene>
    <name evidence="1" type="ORF">MASS_0029</name>
</gene>
<organism evidence="1 2">
    <name type="scientific">Mycobacteroides abscessus subsp. bolletii 50594</name>
    <dbReference type="NCBI Taxonomy" id="1303024"/>
    <lineage>
        <taxon>Bacteria</taxon>
        <taxon>Bacillati</taxon>
        <taxon>Actinomycetota</taxon>
        <taxon>Actinomycetes</taxon>
        <taxon>Mycobacteriales</taxon>
        <taxon>Mycobacteriaceae</taxon>
        <taxon>Mycobacteroides</taxon>
        <taxon>Mycobacteroides abscessus</taxon>
    </lineage>
</organism>
<dbReference type="Proteomes" id="UP000013961">
    <property type="component" value="Chromosome"/>
</dbReference>
<dbReference type="EMBL" id="CP004374">
    <property type="protein sequence ID" value="AGM26631.1"/>
    <property type="molecule type" value="Genomic_DNA"/>
</dbReference>
<accession>A0AB33A4C8</accession>
<dbReference type="AlphaFoldDB" id="A0AB33A4C8"/>
<protein>
    <submittedName>
        <fullName evidence="1">Uncharacterized protein</fullName>
    </submittedName>
</protein>
<evidence type="ECO:0000313" key="2">
    <source>
        <dbReference type="Proteomes" id="UP000013961"/>
    </source>
</evidence>